<dbReference type="Pfam" id="PF01812">
    <property type="entry name" value="5-FTHF_cyc-lig"/>
    <property type="match status" value="1"/>
</dbReference>
<keyword evidence="2 4" id="KW-0547">Nucleotide-binding</keyword>
<accession>A0ABR6X681</accession>
<comment type="similarity">
    <text evidence="1 4">Belongs to the 5-formyltetrahydrofolate cyclo-ligase family.</text>
</comment>
<feature type="region of interest" description="Disordered" evidence="5">
    <location>
        <begin position="1"/>
        <end position="21"/>
    </location>
</feature>
<keyword evidence="4" id="KW-0479">Metal-binding</keyword>
<dbReference type="Proteomes" id="UP000648257">
    <property type="component" value="Unassembled WGS sequence"/>
</dbReference>
<keyword evidence="3 4" id="KW-0067">ATP-binding</keyword>
<dbReference type="SUPFAM" id="SSF100950">
    <property type="entry name" value="NagB/RpiA/CoA transferase-like"/>
    <property type="match status" value="1"/>
</dbReference>
<evidence type="ECO:0000256" key="5">
    <source>
        <dbReference type="SAM" id="MobiDB-lite"/>
    </source>
</evidence>
<evidence type="ECO:0000313" key="6">
    <source>
        <dbReference type="EMBL" id="MBC3808257.1"/>
    </source>
</evidence>
<organism evidence="6 7">
    <name type="scientific">Undibacterium seohonense</name>
    <dbReference type="NCBI Taxonomy" id="1344950"/>
    <lineage>
        <taxon>Bacteria</taxon>
        <taxon>Pseudomonadati</taxon>
        <taxon>Pseudomonadota</taxon>
        <taxon>Betaproteobacteria</taxon>
        <taxon>Burkholderiales</taxon>
        <taxon>Oxalobacteraceae</taxon>
        <taxon>Undibacterium</taxon>
    </lineage>
</organism>
<proteinExistence type="inferred from homology"/>
<reference evidence="6 7" key="1">
    <citation type="submission" date="2020-08" db="EMBL/GenBank/DDBJ databases">
        <title>Novel species isolated from subtropical streams in China.</title>
        <authorList>
            <person name="Lu H."/>
        </authorList>
    </citation>
    <scope>NUCLEOTIDE SEQUENCE [LARGE SCALE GENOMIC DNA]</scope>
    <source>
        <strain evidence="6 7">KACC 16656</strain>
    </source>
</reference>
<evidence type="ECO:0000256" key="2">
    <source>
        <dbReference type="ARBA" id="ARBA00022741"/>
    </source>
</evidence>
<gene>
    <name evidence="6" type="ORF">H8K52_12965</name>
</gene>
<comment type="catalytic activity">
    <reaction evidence="4">
        <text>(6S)-5-formyl-5,6,7,8-tetrahydrofolate + ATP = (6R)-5,10-methenyltetrahydrofolate + ADP + phosphate</text>
        <dbReference type="Rhea" id="RHEA:10488"/>
        <dbReference type="ChEBI" id="CHEBI:30616"/>
        <dbReference type="ChEBI" id="CHEBI:43474"/>
        <dbReference type="ChEBI" id="CHEBI:57455"/>
        <dbReference type="ChEBI" id="CHEBI:57457"/>
        <dbReference type="ChEBI" id="CHEBI:456216"/>
        <dbReference type="EC" id="6.3.3.2"/>
    </reaction>
</comment>
<dbReference type="InterPro" id="IPR037171">
    <property type="entry name" value="NagB/RpiA_transferase-like"/>
</dbReference>
<dbReference type="PANTHER" id="PTHR23407:SF1">
    <property type="entry name" value="5-FORMYLTETRAHYDROFOLATE CYCLO-LIGASE"/>
    <property type="match status" value="1"/>
</dbReference>
<comment type="caution">
    <text evidence="6">The sequence shown here is derived from an EMBL/GenBank/DDBJ whole genome shotgun (WGS) entry which is preliminary data.</text>
</comment>
<keyword evidence="4" id="KW-0460">Magnesium</keyword>
<name>A0ABR6X681_9BURK</name>
<dbReference type="EC" id="6.3.3.2" evidence="4"/>
<sequence>MTQPPDSVKEQMPVTAPSRSQLRQHLRQLRRDIPLTSKQEWDLQITDTLRQRIHQLAPRLIGVYWPIQQEPDLQHCFRQLHNEGYQLALPIVVSKSKALKFVAWAPDDAMDQDDYGIPIPQQREQTVVPDLLIIPCVGFNQQCYRLGYGGGFYDRTLAALNAVNSIGVAYQLALTEFAAEKFDLPLGEIVTELGIVAKTSPA</sequence>
<dbReference type="NCBIfam" id="TIGR02727">
    <property type="entry name" value="MTHFS_bact"/>
    <property type="match status" value="1"/>
</dbReference>
<dbReference type="InterPro" id="IPR024185">
    <property type="entry name" value="FTHF_cligase-like_sf"/>
</dbReference>
<dbReference type="InterPro" id="IPR002698">
    <property type="entry name" value="FTHF_cligase"/>
</dbReference>
<evidence type="ECO:0000256" key="1">
    <source>
        <dbReference type="ARBA" id="ARBA00010638"/>
    </source>
</evidence>
<dbReference type="Gene3D" id="3.40.50.10420">
    <property type="entry name" value="NagB/RpiA/CoA transferase-like"/>
    <property type="match status" value="1"/>
</dbReference>
<evidence type="ECO:0000313" key="7">
    <source>
        <dbReference type="Proteomes" id="UP000648257"/>
    </source>
</evidence>
<dbReference type="PIRSF" id="PIRSF006806">
    <property type="entry name" value="FTHF_cligase"/>
    <property type="match status" value="1"/>
</dbReference>
<dbReference type="PANTHER" id="PTHR23407">
    <property type="entry name" value="ATPASE INHIBITOR/5-FORMYLTETRAHYDROFOLATE CYCLO-LIGASE"/>
    <property type="match status" value="1"/>
</dbReference>
<dbReference type="GO" id="GO:0030272">
    <property type="term" value="F:5-formyltetrahydrofolate cyclo-ligase activity"/>
    <property type="evidence" value="ECO:0007669"/>
    <property type="project" value="UniProtKB-EC"/>
</dbReference>
<comment type="cofactor">
    <cofactor evidence="4">
        <name>Mg(2+)</name>
        <dbReference type="ChEBI" id="CHEBI:18420"/>
    </cofactor>
</comment>
<protein>
    <recommendedName>
        <fullName evidence="4">5-formyltetrahydrofolate cyclo-ligase</fullName>
        <ecNumber evidence="4">6.3.3.2</ecNumber>
    </recommendedName>
</protein>
<evidence type="ECO:0000256" key="3">
    <source>
        <dbReference type="ARBA" id="ARBA00022840"/>
    </source>
</evidence>
<keyword evidence="6" id="KW-0436">Ligase</keyword>
<dbReference type="RefSeq" id="WP_186923329.1">
    <property type="nucleotide sequence ID" value="NZ_JACOFW010000014.1"/>
</dbReference>
<keyword evidence="7" id="KW-1185">Reference proteome</keyword>
<evidence type="ECO:0000256" key="4">
    <source>
        <dbReference type="RuleBase" id="RU361279"/>
    </source>
</evidence>
<dbReference type="EMBL" id="JACOFW010000014">
    <property type="protein sequence ID" value="MBC3808257.1"/>
    <property type="molecule type" value="Genomic_DNA"/>
</dbReference>